<proteinExistence type="predicted"/>
<evidence type="ECO:0000259" key="1">
    <source>
        <dbReference type="Pfam" id="PF13843"/>
    </source>
</evidence>
<name>A0ABQ9IH01_9NEOP</name>
<reference evidence="2 3" key="1">
    <citation type="submission" date="2023-02" db="EMBL/GenBank/DDBJ databases">
        <title>LHISI_Scaffold_Assembly.</title>
        <authorList>
            <person name="Stuart O.P."/>
            <person name="Cleave R."/>
            <person name="Magrath M.J.L."/>
            <person name="Mikheyev A.S."/>
        </authorList>
    </citation>
    <scope>NUCLEOTIDE SEQUENCE [LARGE SCALE GENOMIC DNA]</scope>
    <source>
        <strain evidence="2">Daus_M_001</strain>
        <tissue evidence="2">Leg muscle</tissue>
    </source>
</reference>
<gene>
    <name evidence="2" type="ORF">PR048_000783</name>
</gene>
<dbReference type="PANTHER" id="PTHR47272:SF1">
    <property type="entry name" value="PIGGYBAC TRANSPOSABLE ELEMENT-DERIVED PROTEIN 3-LIKE"/>
    <property type="match status" value="1"/>
</dbReference>
<evidence type="ECO:0000313" key="3">
    <source>
        <dbReference type="Proteomes" id="UP001159363"/>
    </source>
</evidence>
<sequence length="266" mass="30861">MNLVADTMSVNRFEEIRRDLHFTDKCSILPDNKDKYIIIRPILNKLHETFHNAVDPEEYNSVDQMMIPFKDRSSLKQYLPKKPKKWRYKMWVRAGISGYVYCFELYQGAKSACGAAGDIVIRLTHDLHGKNYKVYADNYFTSVPLFLKLQDIWYVGIIQVNMLQGTHKKLKPAKSLQKERRGSVSICTSNEGITVTRWIDNSAVHVISSYAGKESVSTAQRFSRIEGIFIEVQRPYSIECHNNHMGDVDLMDSLVALYRNDIRNRR</sequence>
<keyword evidence="3" id="KW-1185">Reference proteome</keyword>
<feature type="domain" description="PiggyBac transposable element-derived protein" evidence="1">
    <location>
        <begin position="2"/>
        <end position="265"/>
    </location>
</feature>
<protein>
    <recommendedName>
        <fullName evidence="1">PiggyBac transposable element-derived protein domain-containing protein</fullName>
    </recommendedName>
</protein>
<dbReference type="InterPro" id="IPR029526">
    <property type="entry name" value="PGBD"/>
</dbReference>
<comment type="caution">
    <text evidence="2">The sequence shown here is derived from an EMBL/GenBank/DDBJ whole genome shotgun (WGS) entry which is preliminary data.</text>
</comment>
<accession>A0ABQ9IH01</accession>
<dbReference type="Proteomes" id="UP001159363">
    <property type="component" value="Chromosome 1"/>
</dbReference>
<dbReference type="Pfam" id="PF13843">
    <property type="entry name" value="DDE_Tnp_1_7"/>
    <property type="match status" value="1"/>
</dbReference>
<evidence type="ECO:0000313" key="2">
    <source>
        <dbReference type="EMBL" id="KAJ8895450.1"/>
    </source>
</evidence>
<dbReference type="PANTHER" id="PTHR47272">
    <property type="entry name" value="DDE_TNP_1_7 DOMAIN-CONTAINING PROTEIN"/>
    <property type="match status" value="1"/>
</dbReference>
<organism evidence="2 3">
    <name type="scientific">Dryococelus australis</name>
    <dbReference type="NCBI Taxonomy" id="614101"/>
    <lineage>
        <taxon>Eukaryota</taxon>
        <taxon>Metazoa</taxon>
        <taxon>Ecdysozoa</taxon>
        <taxon>Arthropoda</taxon>
        <taxon>Hexapoda</taxon>
        <taxon>Insecta</taxon>
        <taxon>Pterygota</taxon>
        <taxon>Neoptera</taxon>
        <taxon>Polyneoptera</taxon>
        <taxon>Phasmatodea</taxon>
        <taxon>Verophasmatodea</taxon>
        <taxon>Anareolatae</taxon>
        <taxon>Phasmatidae</taxon>
        <taxon>Eurycanthinae</taxon>
        <taxon>Dryococelus</taxon>
    </lineage>
</organism>
<dbReference type="EMBL" id="JARBHB010000001">
    <property type="protein sequence ID" value="KAJ8895450.1"/>
    <property type="molecule type" value="Genomic_DNA"/>
</dbReference>